<accession>A0A445MWE4</accession>
<dbReference type="EMBL" id="OJIN01000110">
    <property type="protein sequence ID" value="SPD73806.1"/>
    <property type="molecule type" value="Genomic_DNA"/>
</dbReference>
<name>A0A445MWE4_9BACT</name>
<reference evidence="2" key="1">
    <citation type="submission" date="2018-01" db="EMBL/GenBank/DDBJ databases">
        <authorList>
            <person name="Regsiter A."/>
            <person name="William W."/>
        </authorList>
    </citation>
    <scope>NUCLEOTIDE SEQUENCE</scope>
    <source>
        <strain evidence="2">TRIP AH-1</strain>
    </source>
</reference>
<evidence type="ECO:0000259" key="1">
    <source>
        <dbReference type="Pfam" id="PF04233"/>
    </source>
</evidence>
<dbReference type="InterPro" id="IPR006528">
    <property type="entry name" value="Phage_head_morphogenesis_dom"/>
</dbReference>
<organism evidence="2">
    <name type="scientific">uncultured Desulfobacterium sp</name>
    <dbReference type="NCBI Taxonomy" id="201089"/>
    <lineage>
        <taxon>Bacteria</taxon>
        <taxon>Pseudomonadati</taxon>
        <taxon>Thermodesulfobacteriota</taxon>
        <taxon>Desulfobacteria</taxon>
        <taxon>Desulfobacterales</taxon>
        <taxon>Desulfobacteriaceae</taxon>
        <taxon>Desulfobacterium</taxon>
        <taxon>environmental samples</taxon>
    </lineage>
</organism>
<dbReference type="AlphaFoldDB" id="A0A445MWE4"/>
<sequence>MGISFPGQVPSEAIAFIKNKALKVGFSYLDVWREEHSFAFTVAKAMQLDILRAIRDEIVKALNEGRTFEQFKKELTPTLQKLGWWGERPVMDPLSAKVKTAQLGSPRRLKTIYDTNMRQARSAGQWERIQRTKAALPYLRYGLGPSLEHRMEHAAWDGMTLPVDDPWWDSHMPMNGWGCKCRVRQVSQREMDRNGWKITTPPPDNPKEWINKRTGEVQMVPEGIDPGFDYNPGKDRQRQYDKMIRGKLQEADPVIAKAAEKHLRMTIDD</sequence>
<evidence type="ECO:0000313" key="2">
    <source>
        <dbReference type="EMBL" id="SPD73806.1"/>
    </source>
</evidence>
<dbReference type="Pfam" id="PF04233">
    <property type="entry name" value="Phage_Mu_F"/>
    <property type="match status" value="1"/>
</dbReference>
<proteinExistence type="predicted"/>
<feature type="domain" description="Phage head morphogenesis" evidence="1">
    <location>
        <begin position="53"/>
        <end position="183"/>
    </location>
</feature>
<gene>
    <name evidence="2" type="ORF">PITCH_A1980009</name>
</gene>
<protein>
    <submittedName>
        <fullName evidence="2">Head morphogenesis protein SPP1 gp7</fullName>
    </submittedName>
</protein>